<dbReference type="RefSeq" id="WP_121030619.1">
    <property type="nucleotide sequence ID" value="NZ_RBXT01000001.1"/>
</dbReference>
<feature type="domain" description="Glycosyltransferase subfamily 4-like N-terminal" evidence="3">
    <location>
        <begin position="32"/>
        <end position="152"/>
    </location>
</feature>
<keyword evidence="2 4" id="KW-0808">Transferase</keyword>
<dbReference type="SUPFAM" id="SSF53756">
    <property type="entry name" value="UDP-Glycosyltransferase/glycogen phosphorylase"/>
    <property type="match status" value="1"/>
</dbReference>
<dbReference type="Gene3D" id="3.40.50.2000">
    <property type="entry name" value="Glycogen Phosphorylase B"/>
    <property type="match status" value="1"/>
</dbReference>
<dbReference type="InterPro" id="IPR028098">
    <property type="entry name" value="Glyco_trans_4-like_N"/>
</dbReference>
<evidence type="ECO:0000256" key="1">
    <source>
        <dbReference type="ARBA" id="ARBA00022676"/>
    </source>
</evidence>
<reference evidence="4 5" key="1">
    <citation type="submission" date="2018-10" db="EMBL/GenBank/DDBJ databases">
        <title>Sequencing the genomes of 1000 actinobacteria strains.</title>
        <authorList>
            <person name="Klenk H.-P."/>
        </authorList>
    </citation>
    <scope>NUCLEOTIDE SEQUENCE [LARGE SCALE GENOMIC DNA]</scope>
    <source>
        <strain evidence="4 5">DSM 44267</strain>
    </source>
</reference>
<dbReference type="AlphaFoldDB" id="A0A495XS94"/>
<evidence type="ECO:0000256" key="2">
    <source>
        <dbReference type="ARBA" id="ARBA00022679"/>
    </source>
</evidence>
<name>A0A495XS94_9MICO</name>
<dbReference type="Proteomes" id="UP000278440">
    <property type="component" value="Unassembled WGS sequence"/>
</dbReference>
<dbReference type="Pfam" id="PF13439">
    <property type="entry name" value="Glyco_transf_4"/>
    <property type="match status" value="1"/>
</dbReference>
<sequence>MSGRHQPVRVLSIPGAHSYTQRIRATGRPGIRPEVVHLPDPPVPGGAPGQWWPPPALDPSWVRDHADEVDVVHLHFGFDASTPAALTAWVDALRQAGIPLVLTVHDVVNPHFVDQREHLDRLDVLVPAADALVTLTEGAADDIERRWGRRPDVVAHPHVAPAELVGSRAERRDDRFVVGLHLKGLRANVVAAPVVSALVAAASDLPGAQVTVHVHPEVLSEGHVRTDLTLARLLDEGDGVGPLRVVRHDRHSDDELWRYLQGLDVSVMPYAFGTHSGWIEACHDLGTAALAPTTGRWVEQQRSLTYDWPTEGEPDVDQIATALADAHRDRPRWQADRADRERQQREVADWHERLYVRLGAAS</sequence>
<dbReference type="GO" id="GO:0016757">
    <property type="term" value="F:glycosyltransferase activity"/>
    <property type="evidence" value="ECO:0007669"/>
    <property type="project" value="UniProtKB-KW"/>
</dbReference>
<evidence type="ECO:0000313" key="5">
    <source>
        <dbReference type="Proteomes" id="UP000278440"/>
    </source>
</evidence>
<keyword evidence="1" id="KW-0328">Glycosyltransferase</keyword>
<organism evidence="4 5">
    <name type="scientific">Terracoccus luteus</name>
    <dbReference type="NCBI Taxonomy" id="53356"/>
    <lineage>
        <taxon>Bacteria</taxon>
        <taxon>Bacillati</taxon>
        <taxon>Actinomycetota</taxon>
        <taxon>Actinomycetes</taxon>
        <taxon>Micrococcales</taxon>
        <taxon>Intrasporangiaceae</taxon>
        <taxon>Terracoccus</taxon>
    </lineage>
</organism>
<gene>
    <name evidence="4" type="ORF">DFJ68_0418</name>
</gene>
<evidence type="ECO:0000313" key="4">
    <source>
        <dbReference type="EMBL" id="RKT77007.1"/>
    </source>
</evidence>
<keyword evidence="5" id="KW-1185">Reference proteome</keyword>
<protein>
    <submittedName>
        <fullName evidence="4">Glycosyl transferase family 4</fullName>
    </submittedName>
</protein>
<dbReference type="EMBL" id="RBXT01000001">
    <property type="protein sequence ID" value="RKT77007.1"/>
    <property type="molecule type" value="Genomic_DNA"/>
</dbReference>
<comment type="caution">
    <text evidence="4">The sequence shown here is derived from an EMBL/GenBank/DDBJ whole genome shotgun (WGS) entry which is preliminary data.</text>
</comment>
<accession>A0A495XS94</accession>
<evidence type="ECO:0000259" key="3">
    <source>
        <dbReference type="Pfam" id="PF13439"/>
    </source>
</evidence>
<proteinExistence type="predicted"/>
<dbReference type="OrthoDB" id="3287135at2"/>